<dbReference type="KEGG" id="hfv:R50_2346"/>
<dbReference type="AlphaFoldDB" id="A0A6F8ZK60"/>
<sequence>MRRRIMPVAVRTALEAEIMPTVVTFYPRAYHTRGRPMQPAAGRSAKEGYDGGAGCLRPRVLAGLLPGTPACLPGSEAHLDLRP</sequence>
<proteinExistence type="predicted"/>
<keyword evidence="2" id="KW-1185">Reference proteome</keyword>
<name>A0A6F8ZK60_9FIRM</name>
<dbReference type="EMBL" id="LR778114">
    <property type="protein sequence ID" value="CAB1129843.1"/>
    <property type="molecule type" value="Genomic_DNA"/>
</dbReference>
<dbReference type="Proteomes" id="UP000503399">
    <property type="component" value="Chromosome"/>
</dbReference>
<gene>
    <name evidence="1" type="ORF">R50_2346</name>
</gene>
<protein>
    <submittedName>
        <fullName evidence="1">Uncharacterized protein</fullName>
    </submittedName>
</protein>
<reference evidence="1 2" key="1">
    <citation type="submission" date="2020-02" db="EMBL/GenBank/DDBJ databases">
        <authorList>
            <person name="Hogendoorn C."/>
        </authorList>
    </citation>
    <scope>NUCLEOTIDE SEQUENCE [LARGE SCALE GENOMIC DNA]</scope>
    <source>
        <strain evidence="1">R501</strain>
    </source>
</reference>
<evidence type="ECO:0000313" key="2">
    <source>
        <dbReference type="Proteomes" id="UP000503399"/>
    </source>
</evidence>
<evidence type="ECO:0000313" key="1">
    <source>
        <dbReference type="EMBL" id="CAB1129843.1"/>
    </source>
</evidence>
<accession>A0A6F8ZK60</accession>
<organism evidence="1 2">
    <name type="scientific">Candidatus Hydrogenisulfobacillus filiaventi</name>
    <dbReference type="NCBI Taxonomy" id="2707344"/>
    <lineage>
        <taxon>Bacteria</taxon>
        <taxon>Bacillati</taxon>
        <taxon>Bacillota</taxon>
        <taxon>Clostridia</taxon>
        <taxon>Eubacteriales</taxon>
        <taxon>Clostridiales Family XVII. Incertae Sedis</taxon>
        <taxon>Candidatus Hydrogenisulfobacillus</taxon>
    </lineage>
</organism>